<dbReference type="AlphaFoldDB" id="X1MUF5"/>
<protein>
    <submittedName>
        <fullName evidence="1">Uncharacterized protein</fullName>
    </submittedName>
</protein>
<organism evidence="1">
    <name type="scientific">marine sediment metagenome</name>
    <dbReference type="NCBI Taxonomy" id="412755"/>
    <lineage>
        <taxon>unclassified sequences</taxon>
        <taxon>metagenomes</taxon>
        <taxon>ecological metagenomes</taxon>
    </lineage>
</organism>
<proteinExistence type="predicted"/>
<evidence type="ECO:0000313" key="1">
    <source>
        <dbReference type="EMBL" id="GAI35317.1"/>
    </source>
</evidence>
<gene>
    <name evidence="1" type="ORF">S06H3_47598</name>
</gene>
<sequence>MQWLIDLIIETIGVPPCYIDRGSFFGPDFTQVSLPARAVWTELDLSGIITDEDAQACCFRAKGTWNGVGTILRLR</sequence>
<reference evidence="1" key="1">
    <citation type="journal article" date="2014" name="Front. Microbiol.">
        <title>High frequency of phylogenetically diverse reductive dehalogenase-homologous genes in deep subseafloor sedimentary metagenomes.</title>
        <authorList>
            <person name="Kawai M."/>
            <person name="Futagami T."/>
            <person name="Toyoda A."/>
            <person name="Takaki Y."/>
            <person name="Nishi S."/>
            <person name="Hori S."/>
            <person name="Arai W."/>
            <person name="Tsubouchi T."/>
            <person name="Morono Y."/>
            <person name="Uchiyama I."/>
            <person name="Ito T."/>
            <person name="Fujiyama A."/>
            <person name="Inagaki F."/>
            <person name="Takami H."/>
        </authorList>
    </citation>
    <scope>NUCLEOTIDE SEQUENCE</scope>
    <source>
        <strain evidence="1">Expedition CK06-06</strain>
    </source>
</reference>
<accession>X1MUF5</accession>
<comment type="caution">
    <text evidence="1">The sequence shown here is derived from an EMBL/GenBank/DDBJ whole genome shotgun (WGS) entry which is preliminary data.</text>
</comment>
<feature type="non-terminal residue" evidence="1">
    <location>
        <position position="75"/>
    </location>
</feature>
<name>X1MUF5_9ZZZZ</name>
<dbReference type="EMBL" id="BARV01029907">
    <property type="protein sequence ID" value="GAI35317.1"/>
    <property type="molecule type" value="Genomic_DNA"/>
</dbReference>